<name>Q12UE7_METBU</name>
<reference evidence="2" key="1">
    <citation type="journal article" date="2009" name="ISME J.">
        <title>The genome sequence of the psychrophilic archaeon, Methanococcoides burtonii: the role of genome evolution in cold adaptation.</title>
        <authorList>
            <person name="Allen M.A."/>
            <person name="Lauro F.M."/>
            <person name="Williams T.J."/>
            <person name="Burg D."/>
            <person name="Siddiqui K.S."/>
            <person name="De Francisci D."/>
            <person name="Chong K.W."/>
            <person name="Pilak O."/>
            <person name="Chew H.H."/>
            <person name="De Maere M.Z."/>
            <person name="Ting L."/>
            <person name="Katrib M."/>
            <person name="Ng C."/>
            <person name="Sowers K.R."/>
            <person name="Galperin M.Y."/>
            <person name="Anderson I.J."/>
            <person name="Ivanova N."/>
            <person name="Dalin E."/>
            <person name="Martinez M."/>
            <person name="Lapidus A."/>
            <person name="Hauser L."/>
            <person name="Land M."/>
            <person name="Thomas T."/>
            <person name="Cavicchioli R."/>
        </authorList>
    </citation>
    <scope>NUCLEOTIDE SEQUENCE [LARGE SCALE GENOMIC DNA]</scope>
    <source>
        <strain evidence="2">DSM 6242 / NBRC 107633 / OCM 468 / ACE-M</strain>
    </source>
</reference>
<dbReference type="GeneID" id="3997435"/>
<accession>Q12UE7</accession>
<dbReference type="RefSeq" id="WP_011500069.1">
    <property type="nucleotide sequence ID" value="NC_007955.1"/>
</dbReference>
<gene>
    <name evidence="1" type="ordered locus">Mbur_2053</name>
</gene>
<dbReference type="Proteomes" id="UP000001979">
    <property type="component" value="Chromosome"/>
</dbReference>
<dbReference type="OrthoDB" id="136896at2157"/>
<dbReference type="AlphaFoldDB" id="Q12UE7"/>
<dbReference type="EMBL" id="CP000300">
    <property type="protein sequence ID" value="ABE52929.1"/>
    <property type="molecule type" value="Genomic_DNA"/>
</dbReference>
<proteinExistence type="predicted"/>
<dbReference type="HOGENOM" id="CLU_153626_0_0_2"/>
<evidence type="ECO:0000313" key="2">
    <source>
        <dbReference type="Proteomes" id="UP000001979"/>
    </source>
</evidence>
<protein>
    <submittedName>
        <fullName evidence="1">Uncharacterized protein</fullName>
    </submittedName>
</protein>
<keyword evidence="2" id="KW-1185">Reference proteome</keyword>
<dbReference type="STRING" id="259564.Mbur_2053"/>
<dbReference type="KEGG" id="mbu:Mbur_2053"/>
<evidence type="ECO:0000313" key="1">
    <source>
        <dbReference type="EMBL" id="ABE52929.1"/>
    </source>
</evidence>
<organism evidence="1 2">
    <name type="scientific">Methanococcoides burtonii (strain DSM 6242 / NBRC 107633 / OCM 468 / ACE-M)</name>
    <dbReference type="NCBI Taxonomy" id="259564"/>
    <lineage>
        <taxon>Archaea</taxon>
        <taxon>Methanobacteriati</taxon>
        <taxon>Methanobacteriota</taxon>
        <taxon>Stenosarchaea group</taxon>
        <taxon>Methanomicrobia</taxon>
        <taxon>Methanosarcinales</taxon>
        <taxon>Methanosarcinaceae</taxon>
        <taxon>Methanococcoides</taxon>
    </lineage>
</organism>
<sequence length="115" mass="12766">MNQDKYTSEQKKFDSQALTDSRICQKATTFIGIYFLIVFGGIDGKYESIFSADLNGKAVIVVYPGICIISKNDQLHISGKWHSGKKIGVDDRYIKASRVENVSLGLVFVANKSII</sequence>